<dbReference type="EMBL" id="JAFIQS010000003">
    <property type="protein sequence ID" value="KAG5171076.1"/>
    <property type="molecule type" value="Genomic_DNA"/>
</dbReference>
<proteinExistence type="inferred from homology"/>
<dbReference type="SUPFAM" id="SSF51905">
    <property type="entry name" value="FAD/NAD(P)-binding domain"/>
    <property type="match status" value="1"/>
</dbReference>
<keyword evidence="2" id="KW-0472">Membrane</keyword>
<dbReference type="AlphaFoldDB" id="A0A8H7Y3Z9"/>
<dbReference type="Gene3D" id="3.50.50.60">
    <property type="entry name" value="FAD/NAD(P)-binding domain"/>
    <property type="match status" value="2"/>
</dbReference>
<comment type="caution">
    <text evidence="3">The sequence shown here is derived from an EMBL/GenBank/DDBJ whole genome shotgun (WGS) entry which is preliminary data.</text>
</comment>
<keyword evidence="2" id="KW-0812">Transmembrane</keyword>
<dbReference type="InterPro" id="IPR051209">
    <property type="entry name" value="FAD-bind_Monooxygenase_sf"/>
</dbReference>
<dbReference type="PANTHER" id="PTHR42877:SF4">
    <property type="entry name" value="FAD_NAD(P)-BINDING DOMAIN-CONTAINING PROTEIN-RELATED"/>
    <property type="match status" value="1"/>
</dbReference>
<gene>
    <name evidence="3" type="ORF">JR316_003153</name>
</gene>
<keyword evidence="2" id="KW-1133">Transmembrane helix</keyword>
<feature type="transmembrane region" description="Helical" evidence="2">
    <location>
        <begin position="413"/>
        <end position="431"/>
    </location>
</feature>
<accession>A0A8H7Y3Z9</accession>
<name>A0A8H7Y3Z9_PSICU</name>
<evidence type="ECO:0000256" key="1">
    <source>
        <dbReference type="ARBA" id="ARBA00010139"/>
    </source>
</evidence>
<protein>
    <recommendedName>
        <fullName evidence="4">FAD/NAD(P)-binding domain-containing protein</fullName>
    </recommendedName>
</protein>
<dbReference type="Pfam" id="PF13450">
    <property type="entry name" value="NAD_binding_8"/>
    <property type="match status" value="1"/>
</dbReference>
<comment type="similarity">
    <text evidence="1">Belongs to the FAD-binding monooxygenase family.</text>
</comment>
<evidence type="ECO:0000313" key="3">
    <source>
        <dbReference type="EMBL" id="KAG5171076.1"/>
    </source>
</evidence>
<reference evidence="3" key="1">
    <citation type="submission" date="2021-02" db="EMBL/GenBank/DDBJ databases">
        <title>Psilocybe cubensis genome.</title>
        <authorList>
            <person name="Mckernan K.J."/>
            <person name="Crawford S."/>
            <person name="Trippe A."/>
            <person name="Kane L.T."/>
            <person name="Mclaughlin S."/>
        </authorList>
    </citation>
    <scope>NUCLEOTIDE SEQUENCE [LARGE SCALE GENOMIC DNA]</scope>
    <source>
        <strain evidence="3">MGC-MH-2018</strain>
    </source>
</reference>
<organism evidence="3">
    <name type="scientific">Psilocybe cubensis</name>
    <name type="common">Psychedelic mushroom</name>
    <name type="synonym">Stropharia cubensis</name>
    <dbReference type="NCBI Taxonomy" id="181762"/>
    <lineage>
        <taxon>Eukaryota</taxon>
        <taxon>Fungi</taxon>
        <taxon>Dikarya</taxon>
        <taxon>Basidiomycota</taxon>
        <taxon>Agaricomycotina</taxon>
        <taxon>Agaricomycetes</taxon>
        <taxon>Agaricomycetidae</taxon>
        <taxon>Agaricales</taxon>
        <taxon>Agaricineae</taxon>
        <taxon>Strophariaceae</taxon>
        <taxon>Psilocybe</taxon>
    </lineage>
</organism>
<feature type="transmembrane region" description="Helical" evidence="2">
    <location>
        <begin position="28"/>
        <end position="47"/>
    </location>
</feature>
<evidence type="ECO:0008006" key="4">
    <source>
        <dbReference type="Google" id="ProtNLM"/>
    </source>
</evidence>
<dbReference type="InterPro" id="IPR036188">
    <property type="entry name" value="FAD/NAD-bd_sf"/>
</dbReference>
<evidence type="ECO:0000256" key="2">
    <source>
        <dbReference type="SAM" id="Phobius"/>
    </source>
</evidence>
<dbReference type="PANTHER" id="PTHR42877">
    <property type="entry name" value="L-ORNITHINE N(5)-MONOOXYGENASE-RELATED"/>
    <property type="match status" value="1"/>
</dbReference>
<sequence length="434" mass="47603">MASSTVSAAKVKANATGGGEGDRPAGSGPHVVIVGAGLAGIAAAIALKTQLGFENFTIYERGDSIGGTWRDNTYPGCGSDVPAHWYSLSSELNPHWETFFATQPELRAYWEHLWHKHDLARRTVLNANVRGAVWREEAQRYVVEVEDVSGYASQDGDGGKGKGGDGERRIKKVEAQVVFWAIGGFQAPLYPTPGCKRIIVDPGYLSALKQPNVNIRWDAIDRIVEKGIQMKSGEFVPLDVIIFSTGYLTDGSNQLQIRGRDGVTLREYFESKGGPYAYLGSCIPGFPNQYLVLGPNVASGHASVIFSEEAQIQHALQLIKPVLEGKAKSFEVTEEATVKYNEWLQTRLQDSVWTDCMSYYQAGRNNKTRIVATFPGPVALFWWFCRRPRWELFRGVGAEAWEQEQKVGRITKGALLAVVVAAALGIGFAGWTGI</sequence>